<feature type="region of interest" description="Disordered" evidence="10">
    <location>
        <begin position="355"/>
        <end position="374"/>
    </location>
</feature>
<dbReference type="GO" id="GO:0015450">
    <property type="term" value="F:protein-transporting ATPase activity"/>
    <property type="evidence" value="ECO:0007669"/>
    <property type="project" value="InterPro"/>
</dbReference>
<evidence type="ECO:0000256" key="7">
    <source>
        <dbReference type="ARBA" id="ARBA00023010"/>
    </source>
</evidence>
<dbReference type="GO" id="GO:0065002">
    <property type="term" value="P:intracellular protein transmembrane transport"/>
    <property type="evidence" value="ECO:0007669"/>
    <property type="project" value="UniProtKB-UniRule"/>
</dbReference>
<evidence type="ECO:0000256" key="4">
    <source>
        <dbReference type="ARBA" id="ARBA00022692"/>
    </source>
</evidence>
<feature type="transmembrane region" description="Helical" evidence="9">
    <location>
        <begin position="147"/>
        <end position="165"/>
    </location>
</feature>
<feature type="domain" description="Protein export membrane protein SecD/SecF C-terminal" evidence="11">
    <location>
        <begin position="121"/>
        <end position="311"/>
    </location>
</feature>
<keyword evidence="7 9" id="KW-0811">Translocation</keyword>
<comment type="subcellular location">
    <subcellularLocation>
        <location evidence="1 9">Cell membrane</location>
        <topology evidence="1 9">Multi-pass membrane protein</topology>
    </subcellularLocation>
</comment>
<dbReference type="PANTHER" id="PTHR30081">
    <property type="entry name" value="PROTEIN-EXPORT MEMBRANE PROTEIN SEC"/>
    <property type="match status" value="1"/>
</dbReference>
<evidence type="ECO:0000256" key="6">
    <source>
        <dbReference type="ARBA" id="ARBA00022989"/>
    </source>
</evidence>
<keyword evidence="6 9" id="KW-1133">Transmembrane helix</keyword>
<dbReference type="GO" id="GO:0043952">
    <property type="term" value="P:protein transport by the Sec complex"/>
    <property type="evidence" value="ECO:0007669"/>
    <property type="project" value="UniProtKB-UniRule"/>
</dbReference>
<dbReference type="EMBL" id="JAWNGC010000008">
    <property type="protein sequence ID" value="MDY5155373.1"/>
    <property type="molecule type" value="Genomic_DNA"/>
</dbReference>
<evidence type="ECO:0000256" key="10">
    <source>
        <dbReference type="SAM" id="MobiDB-lite"/>
    </source>
</evidence>
<dbReference type="NCBIfam" id="TIGR00966">
    <property type="entry name" value="transloc_SecF"/>
    <property type="match status" value="1"/>
</dbReference>
<sequence length="374" mass="41281">MSMYSLGNDLYTGKRTVNVIPRRKIWYTVAIIAFVVSLVALVTRGLNMGIDFTGGSQFTVSHAKTVNQQPATDIMKKYVGIDGARIAQVGDSSLRIQTAGVDKKKRLSNEQTEQIRSELATAYGTNQNDVTSTFIGPVWGQDLSTKALQGFVVFIILVLIALWAYMRNWRSALGAILALFHDLIVTVGIYCIFGFEFSPSTVIGLLTILGYSLYDTVVVFDKLRENTENVMKQHRYTFAQSANRAVDQSLIRSINTSITSILPVASILFIGVYVLGAGTLSDLALVLFVGLLLSAYSSVFLAAPLAVTLTETDPKVKKHTKEVLESQEESKRRREEAKERGETIDDDADLVGVVAAGHHRGNQAQPRRKNRRKK</sequence>
<comment type="caution">
    <text evidence="13">The sequence shown here is derived from an EMBL/GenBank/DDBJ whole genome shotgun (WGS) entry which is preliminary data.</text>
</comment>
<feature type="transmembrane region" description="Helical" evidence="9">
    <location>
        <begin position="201"/>
        <end position="220"/>
    </location>
</feature>
<dbReference type="InterPro" id="IPR022645">
    <property type="entry name" value="SecD/SecF_bac"/>
</dbReference>
<dbReference type="Pfam" id="PF07549">
    <property type="entry name" value="Sec_GG"/>
    <property type="match status" value="1"/>
</dbReference>
<evidence type="ECO:0000259" key="11">
    <source>
        <dbReference type="Pfam" id="PF02355"/>
    </source>
</evidence>
<keyword evidence="4 9" id="KW-0812">Transmembrane</keyword>
<evidence type="ECO:0000256" key="2">
    <source>
        <dbReference type="ARBA" id="ARBA00022448"/>
    </source>
</evidence>
<dbReference type="InterPro" id="IPR048634">
    <property type="entry name" value="SecD_SecF_C"/>
</dbReference>
<proteinExistence type="inferred from homology"/>
<dbReference type="Proteomes" id="UP001275049">
    <property type="component" value="Unassembled WGS sequence"/>
</dbReference>
<feature type="transmembrane region" description="Helical" evidence="9">
    <location>
        <begin position="258"/>
        <end position="277"/>
    </location>
</feature>
<dbReference type="InterPro" id="IPR022813">
    <property type="entry name" value="SecD/SecF_arch_bac"/>
</dbReference>
<reference evidence="13 14" key="1">
    <citation type="submission" date="2023-10" db="EMBL/GenBank/DDBJ databases">
        <title>Whole Genome based description of the genera Actinobaculum and Actinotignum reveals a complex phylogenetic relationship within the species included in the genus Actinotignum.</title>
        <authorList>
            <person name="Jensen C.S."/>
            <person name="Dargis R."/>
            <person name="Kemp M."/>
            <person name="Christensen J.J."/>
        </authorList>
    </citation>
    <scope>NUCLEOTIDE SEQUENCE</scope>
    <source>
        <strain evidence="13">SLA_B511</strain>
        <strain evidence="12 14">SLA_B974</strain>
    </source>
</reference>
<evidence type="ECO:0000256" key="3">
    <source>
        <dbReference type="ARBA" id="ARBA00022475"/>
    </source>
</evidence>
<keyword evidence="8 9" id="KW-0472">Membrane</keyword>
<dbReference type="PRINTS" id="PR01755">
    <property type="entry name" value="SECFTRNLCASE"/>
</dbReference>
<dbReference type="RefSeq" id="WP_022865545.1">
    <property type="nucleotide sequence ID" value="NZ_CAMYCL010000024.1"/>
</dbReference>
<keyword evidence="5 9" id="KW-0653">Protein transport</keyword>
<dbReference type="Pfam" id="PF02355">
    <property type="entry name" value="SecD_SecF_C"/>
    <property type="match status" value="1"/>
</dbReference>
<keyword evidence="3 9" id="KW-1003">Cell membrane</keyword>
<accession>A0AAW9HN87</accession>
<dbReference type="Proteomes" id="UP001281731">
    <property type="component" value="Unassembled WGS sequence"/>
</dbReference>
<feature type="region of interest" description="Disordered" evidence="10">
    <location>
        <begin position="316"/>
        <end position="350"/>
    </location>
</feature>
<gene>
    <name evidence="9 13" type="primary">secF</name>
    <name evidence="13" type="ORF">R6G80_06510</name>
    <name evidence="12" type="ORF">R6G86_00090</name>
</gene>
<dbReference type="InterPro" id="IPR005665">
    <property type="entry name" value="SecF_bac"/>
</dbReference>
<feature type="transmembrane region" description="Helical" evidence="9">
    <location>
        <begin position="283"/>
        <end position="309"/>
    </location>
</feature>
<name>A0AAW9HN87_9ACTO</name>
<feature type="transmembrane region" description="Helical" evidence="9">
    <location>
        <begin position="25"/>
        <end position="43"/>
    </location>
</feature>
<evidence type="ECO:0000256" key="9">
    <source>
        <dbReference type="HAMAP-Rule" id="MF_01464"/>
    </source>
</evidence>
<dbReference type="GO" id="GO:0006605">
    <property type="term" value="P:protein targeting"/>
    <property type="evidence" value="ECO:0007669"/>
    <property type="project" value="UniProtKB-UniRule"/>
</dbReference>
<evidence type="ECO:0000313" key="15">
    <source>
        <dbReference type="Proteomes" id="UP001281731"/>
    </source>
</evidence>
<feature type="compositionally biased region" description="Basic and acidic residues" evidence="10">
    <location>
        <begin position="321"/>
        <end position="343"/>
    </location>
</feature>
<dbReference type="GO" id="GO:0005886">
    <property type="term" value="C:plasma membrane"/>
    <property type="evidence" value="ECO:0007669"/>
    <property type="project" value="UniProtKB-SubCell"/>
</dbReference>
<dbReference type="InterPro" id="IPR022646">
    <property type="entry name" value="SecD/SecF_CS"/>
</dbReference>
<evidence type="ECO:0000313" key="13">
    <source>
        <dbReference type="EMBL" id="MDY5155373.1"/>
    </source>
</evidence>
<dbReference type="Gene3D" id="1.20.1640.10">
    <property type="entry name" value="Multidrug efflux transporter AcrB transmembrane domain"/>
    <property type="match status" value="1"/>
</dbReference>
<comment type="subunit">
    <text evidence="9">Forms a complex with SecD. Part of the essential Sec protein translocation apparatus which comprises SecA, SecYEG and auxiliary proteins SecDF. Other proteins may also be involved.</text>
</comment>
<dbReference type="HAMAP" id="MF_01464_B">
    <property type="entry name" value="SecF_B"/>
    <property type="match status" value="1"/>
</dbReference>
<evidence type="ECO:0000256" key="1">
    <source>
        <dbReference type="ARBA" id="ARBA00004651"/>
    </source>
</evidence>
<evidence type="ECO:0000256" key="8">
    <source>
        <dbReference type="ARBA" id="ARBA00023136"/>
    </source>
</evidence>
<dbReference type="AlphaFoldDB" id="A0AAW9HN87"/>
<keyword evidence="14" id="KW-1185">Reference proteome</keyword>
<protein>
    <recommendedName>
        <fullName evidence="9">Protein-export membrane protein SecF</fullName>
    </recommendedName>
</protein>
<organism evidence="13 15">
    <name type="scientific">Actinotignum urinale</name>
    <dbReference type="NCBI Taxonomy" id="190146"/>
    <lineage>
        <taxon>Bacteria</taxon>
        <taxon>Bacillati</taxon>
        <taxon>Actinomycetota</taxon>
        <taxon>Actinomycetes</taxon>
        <taxon>Actinomycetales</taxon>
        <taxon>Actinomycetaceae</taxon>
        <taxon>Actinotignum</taxon>
    </lineage>
</organism>
<dbReference type="PANTHER" id="PTHR30081:SF8">
    <property type="entry name" value="PROTEIN TRANSLOCASE SUBUNIT SECF"/>
    <property type="match status" value="1"/>
</dbReference>
<evidence type="ECO:0000313" key="12">
    <source>
        <dbReference type="EMBL" id="MDY5132148.1"/>
    </source>
</evidence>
<evidence type="ECO:0000313" key="14">
    <source>
        <dbReference type="Proteomes" id="UP001275049"/>
    </source>
</evidence>
<comment type="similarity">
    <text evidence="9">Belongs to the SecD/SecF family. SecF subfamily.</text>
</comment>
<feature type="compositionally biased region" description="Basic residues" evidence="10">
    <location>
        <begin position="357"/>
        <end position="374"/>
    </location>
</feature>
<dbReference type="SUPFAM" id="SSF82866">
    <property type="entry name" value="Multidrug efflux transporter AcrB transmembrane domain"/>
    <property type="match status" value="1"/>
</dbReference>
<comment type="function">
    <text evidence="9">Part of the Sec protein translocase complex. Interacts with the SecYEG preprotein conducting channel. SecDF uses the proton motive force (PMF) to complete protein translocation after the ATP-dependent function of SecA.</text>
</comment>
<evidence type="ECO:0000256" key="5">
    <source>
        <dbReference type="ARBA" id="ARBA00022927"/>
    </source>
</evidence>
<keyword evidence="2 9" id="KW-0813">Transport</keyword>
<dbReference type="EMBL" id="JAWNGA010000001">
    <property type="protein sequence ID" value="MDY5132148.1"/>
    <property type="molecule type" value="Genomic_DNA"/>
</dbReference>
<feature type="transmembrane region" description="Helical" evidence="9">
    <location>
        <begin position="172"/>
        <end position="195"/>
    </location>
</feature>